<feature type="domain" description="BTB" evidence="1">
    <location>
        <begin position="24"/>
        <end position="93"/>
    </location>
</feature>
<dbReference type="OrthoDB" id="1022638at2759"/>
<evidence type="ECO:0000313" key="2">
    <source>
        <dbReference type="EMBL" id="KAF2874076.1"/>
    </source>
</evidence>
<dbReference type="CDD" id="cd18186">
    <property type="entry name" value="BTB_POZ_ZBTB_KLHL-like"/>
    <property type="match status" value="1"/>
</dbReference>
<sequence length="238" mass="27044">MSTKPPPAKKLRRSAEDGPCFSTSVITVRVGKPEQLFTIHESLLRSSSFFFDSALKDGWKENEQKAISLPSVIPEIFTVYVKWLYTGQFFLTRDGDDRVVKDDATGKILKRNSTEWWRWKACYELADFIQDSDFKDACVDVALELMKSIGYCMQMGNLIYHLSVEGSPARKFAVDIAVCKFRVHGFEELAKKGNSEYIGDVMVALAKAKISWENPDNPMEVQDTCVLFAVQNISEFPR</sequence>
<organism evidence="2 3">
    <name type="scientific">Massariosphaeria phaeospora</name>
    <dbReference type="NCBI Taxonomy" id="100035"/>
    <lineage>
        <taxon>Eukaryota</taxon>
        <taxon>Fungi</taxon>
        <taxon>Dikarya</taxon>
        <taxon>Ascomycota</taxon>
        <taxon>Pezizomycotina</taxon>
        <taxon>Dothideomycetes</taxon>
        <taxon>Pleosporomycetidae</taxon>
        <taxon>Pleosporales</taxon>
        <taxon>Pleosporales incertae sedis</taxon>
        <taxon>Massariosphaeria</taxon>
    </lineage>
</organism>
<keyword evidence="3" id="KW-1185">Reference proteome</keyword>
<proteinExistence type="predicted"/>
<dbReference type="EMBL" id="JAADJZ010000006">
    <property type="protein sequence ID" value="KAF2874076.1"/>
    <property type="molecule type" value="Genomic_DNA"/>
</dbReference>
<dbReference type="SUPFAM" id="SSF54695">
    <property type="entry name" value="POZ domain"/>
    <property type="match status" value="1"/>
</dbReference>
<dbReference type="Gene3D" id="3.30.710.10">
    <property type="entry name" value="Potassium Channel Kv1.1, Chain A"/>
    <property type="match status" value="1"/>
</dbReference>
<dbReference type="AlphaFoldDB" id="A0A7C8MBJ5"/>
<dbReference type="InterPro" id="IPR000210">
    <property type="entry name" value="BTB/POZ_dom"/>
</dbReference>
<evidence type="ECO:0000313" key="3">
    <source>
        <dbReference type="Proteomes" id="UP000481861"/>
    </source>
</evidence>
<dbReference type="PROSITE" id="PS50097">
    <property type="entry name" value="BTB"/>
    <property type="match status" value="1"/>
</dbReference>
<dbReference type="PANTHER" id="PTHR47843">
    <property type="entry name" value="BTB DOMAIN-CONTAINING PROTEIN-RELATED"/>
    <property type="match status" value="1"/>
</dbReference>
<name>A0A7C8MBJ5_9PLEO</name>
<evidence type="ECO:0000259" key="1">
    <source>
        <dbReference type="PROSITE" id="PS50097"/>
    </source>
</evidence>
<reference evidence="2 3" key="1">
    <citation type="submission" date="2020-01" db="EMBL/GenBank/DDBJ databases">
        <authorList>
            <consortium name="DOE Joint Genome Institute"/>
            <person name="Haridas S."/>
            <person name="Albert R."/>
            <person name="Binder M."/>
            <person name="Bloem J."/>
            <person name="Labutti K."/>
            <person name="Salamov A."/>
            <person name="Andreopoulos B."/>
            <person name="Baker S.E."/>
            <person name="Barry K."/>
            <person name="Bills G."/>
            <person name="Bluhm B.H."/>
            <person name="Cannon C."/>
            <person name="Castanera R."/>
            <person name="Culley D.E."/>
            <person name="Daum C."/>
            <person name="Ezra D."/>
            <person name="Gonzalez J.B."/>
            <person name="Henrissat B."/>
            <person name="Kuo A."/>
            <person name="Liang C."/>
            <person name="Lipzen A."/>
            <person name="Lutzoni F."/>
            <person name="Magnuson J."/>
            <person name="Mondo S."/>
            <person name="Nolan M."/>
            <person name="Ohm R."/>
            <person name="Pangilinan J."/>
            <person name="Park H.-J.H."/>
            <person name="Ramirez L."/>
            <person name="Alfaro M."/>
            <person name="Sun H."/>
            <person name="Tritt A."/>
            <person name="Yoshinaga Y."/>
            <person name="Zwiers L.-H.L."/>
            <person name="Turgeon B.G."/>
            <person name="Goodwin S.B."/>
            <person name="Spatafora J.W."/>
            <person name="Crous P.W."/>
            <person name="Grigoriev I.V."/>
        </authorList>
    </citation>
    <scope>NUCLEOTIDE SEQUENCE [LARGE SCALE GENOMIC DNA]</scope>
    <source>
        <strain evidence="2 3">CBS 611.86</strain>
    </source>
</reference>
<dbReference type="Proteomes" id="UP000481861">
    <property type="component" value="Unassembled WGS sequence"/>
</dbReference>
<protein>
    <recommendedName>
        <fullName evidence="1">BTB domain-containing protein</fullName>
    </recommendedName>
</protein>
<accession>A0A7C8MBJ5</accession>
<dbReference type="InterPro" id="IPR011333">
    <property type="entry name" value="SKP1/BTB/POZ_sf"/>
</dbReference>
<gene>
    <name evidence="2" type="ORF">BDV95DRAFT_565353</name>
</gene>
<comment type="caution">
    <text evidence="2">The sequence shown here is derived from an EMBL/GenBank/DDBJ whole genome shotgun (WGS) entry which is preliminary data.</text>
</comment>
<dbReference type="Pfam" id="PF00651">
    <property type="entry name" value="BTB"/>
    <property type="match status" value="1"/>
</dbReference>
<dbReference type="PANTHER" id="PTHR47843:SF2">
    <property type="entry name" value="BTB DOMAIN-CONTAINING PROTEIN"/>
    <property type="match status" value="1"/>
</dbReference>